<keyword evidence="3" id="KW-1185">Reference proteome</keyword>
<accession>A0ABM9GTI4</accession>
<evidence type="ECO:0000313" key="2">
    <source>
        <dbReference type="EMBL" id="CAH9414788.1"/>
    </source>
</evidence>
<dbReference type="EMBL" id="CAKXYP010000004">
    <property type="protein sequence ID" value="CAH9414788.1"/>
    <property type="molecule type" value="Genomic_DNA"/>
</dbReference>
<sequence>MLRRCVRGPRSDLCHRGHRVVLAGQGEERAAHRDRVGNDVALGEGQVAPDGRQQIAQKVGEGQEFARQPAGTQQPGDQLVVGAGRDRLTHQGQMRRAGRRGQQGAGRPQPRPLDPQRQLVRHHGAEAVAEQGVGQVQFGLKAVEKGLDQCVEIVRYGLVDPRAAARQLHRHQLQVLGDVRSPGMEGARATARRRKAYQPQARVPDGEPGADPVDCRRAVRCAHAGQPHRRARFRQGRRAATSAGRRVLGALFTPRRPGRVHLLGS</sequence>
<evidence type="ECO:0000313" key="3">
    <source>
        <dbReference type="Proteomes" id="UP001154015"/>
    </source>
</evidence>
<gene>
    <name evidence="2" type="ORF">SGL43_01800</name>
</gene>
<dbReference type="Proteomes" id="UP001154015">
    <property type="component" value="Unassembled WGS sequence"/>
</dbReference>
<feature type="compositionally biased region" description="Low complexity" evidence="1">
    <location>
        <begin position="91"/>
        <end position="108"/>
    </location>
</feature>
<feature type="region of interest" description="Disordered" evidence="1">
    <location>
        <begin position="88"/>
        <end position="115"/>
    </location>
</feature>
<organism evidence="2 3">
    <name type="scientific">Streptomyces globisporus</name>
    <dbReference type="NCBI Taxonomy" id="1908"/>
    <lineage>
        <taxon>Bacteria</taxon>
        <taxon>Bacillati</taxon>
        <taxon>Actinomycetota</taxon>
        <taxon>Actinomycetes</taxon>
        <taxon>Kitasatosporales</taxon>
        <taxon>Streptomycetaceae</taxon>
        <taxon>Streptomyces</taxon>
    </lineage>
</organism>
<reference evidence="2" key="1">
    <citation type="submission" date="2022-03" db="EMBL/GenBank/DDBJ databases">
        <authorList>
            <person name="Leyn A S."/>
        </authorList>
    </citation>
    <scope>NUCLEOTIDE SEQUENCE</scope>
    <source>
        <strain evidence="2">Streptomyces globisporus 4-3</strain>
    </source>
</reference>
<protein>
    <submittedName>
        <fullName evidence="2">Uncharacterized protein</fullName>
    </submittedName>
</protein>
<comment type="caution">
    <text evidence="2">The sequence shown here is derived from an EMBL/GenBank/DDBJ whole genome shotgun (WGS) entry which is preliminary data.</text>
</comment>
<evidence type="ECO:0000256" key="1">
    <source>
        <dbReference type="SAM" id="MobiDB-lite"/>
    </source>
</evidence>
<proteinExistence type="predicted"/>
<name>A0ABM9GTI4_STRGL</name>